<dbReference type="Proteomes" id="UP000566711">
    <property type="component" value="Unassembled WGS sequence"/>
</dbReference>
<dbReference type="InterPro" id="IPR007460">
    <property type="entry name" value="BrnT_toxin"/>
</dbReference>
<sequence length="115" mass="13824">MQITCDPVKDMLNLRKHGISLLDADVFDWDTALYWVDRRRDYEEQRMCALGRIADRVHVAVFVVRAGTLRMISLRKANPREERRYGKTEQGRPRRMTWAIRRPTWRHRPIPTHCH</sequence>
<evidence type="ECO:0000313" key="1">
    <source>
        <dbReference type="EMBL" id="MBA5607163.1"/>
    </source>
</evidence>
<accession>A0A7W2EJQ4</accession>
<dbReference type="RefSeq" id="WP_182219389.1">
    <property type="nucleotide sequence ID" value="NZ_JACEZS010000015.1"/>
</dbReference>
<dbReference type="Pfam" id="PF04365">
    <property type="entry name" value="BrnT_toxin"/>
    <property type="match status" value="1"/>
</dbReference>
<evidence type="ECO:0000313" key="2">
    <source>
        <dbReference type="Proteomes" id="UP000566711"/>
    </source>
</evidence>
<name>A0A7W2EJQ4_9BURK</name>
<comment type="caution">
    <text evidence="1">The sequence shown here is derived from an EMBL/GenBank/DDBJ whole genome shotgun (WGS) entry which is preliminary data.</text>
</comment>
<dbReference type="EMBL" id="JACEZS010000015">
    <property type="protein sequence ID" value="MBA5607163.1"/>
    <property type="molecule type" value="Genomic_DNA"/>
</dbReference>
<proteinExistence type="predicted"/>
<dbReference type="Gene3D" id="3.10.450.530">
    <property type="entry name" value="Ribonuclease toxin, BrnT, of type II toxin-antitoxin system"/>
    <property type="match status" value="1"/>
</dbReference>
<keyword evidence="2" id="KW-1185">Reference proteome</keyword>
<dbReference type="InterPro" id="IPR038573">
    <property type="entry name" value="BrnT_sf"/>
</dbReference>
<gene>
    <name evidence="1" type="ORF">H3H36_17540</name>
</gene>
<protein>
    <submittedName>
        <fullName evidence="1">BrnT family toxin</fullName>
    </submittedName>
</protein>
<reference evidence="1 2" key="1">
    <citation type="submission" date="2020-07" db="EMBL/GenBank/DDBJ databases">
        <title>Novel species isolated from subtropical streams in China.</title>
        <authorList>
            <person name="Lu H."/>
        </authorList>
    </citation>
    <scope>NUCLEOTIDE SEQUENCE [LARGE SCALE GENOMIC DNA]</scope>
    <source>
        <strain evidence="1 2">FT3S</strain>
    </source>
</reference>
<organism evidence="1 2">
    <name type="scientific">Rugamonas fusca</name>
    <dbReference type="NCBI Taxonomy" id="2758568"/>
    <lineage>
        <taxon>Bacteria</taxon>
        <taxon>Pseudomonadati</taxon>
        <taxon>Pseudomonadota</taxon>
        <taxon>Betaproteobacteria</taxon>
        <taxon>Burkholderiales</taxon>
        <taxon>Oxalobacteraceae</taxon>
        <taxon>Telluria group</taxon>
        <taxon>Rugamonas</taxon>
    </lineage>
</organism>
<dbReference type="AlphaFoldDB" id="A0A7W2EJQ4"/>